<evidence type="ECO:0000313" key="1">
    <source>
        <dbReference type="EMBL" id="PZQ65959.1"/>
    </source>
</evidence>
<gene>
    <name evidence="1" type="ORF">DI563_24950</name>
</gene>
<dbReference type="AlphaFoldDB" id="A0A2W5PNV4"/>
<evidence type="ECO:0000313" key="2">
    <source>
        <dbReference type="Proteomes" id="UP000249135"/>
    </source>
</evidence>
<name>A0A2W5PNV4_VARPD</name>
<organism evidence="1 2">
    <name type="scientific">Variovorax paradoxus</name>
    <dbReference type="NCBI Taxonomy" id="34073"/>
    <lineage>
        <taxon>Bacteria</taxon>
        <taxon>Pseudomonadati</taxon>
        <taxon>Pseudomonadota</taxon>
        <taxon>Betaproteobacteria</taxon>
        <taxon>Burkholderiales</taxon>
        <taxon>Comamonadaceae</taxon>
        <taxon>Variovorax</taxon>
    </lineage>
</organism>
<accession>A0A2W5PNV4</accession>
<dbReference type="Proteomes" id="UP000249135">
    <property type="component" value="Unassembled WGS sequence"/>
</dbReference>
<protein>
    <submittedName>
        <fullName evidence="1">Uncharacterized protein</fullName>
    </submittedName>
</protein>
<comment type="caution">
    <text evidence="1">The sequence shown here is derived from an EMBL/GenBank/DDBJ whole genome shotgun (WGS) entry which is preliminary data.</text>
</comment>
<proteinExistence type="predicted"/>
<dbReference type="EMBL" id="QFPP01000471">
    <property type="protein sequence ID" value="PZQ65959.1"/>
    <property type="molecule type" value="Genomic_DNA"/>
</dbReference>
<reference evidence="1 2" key="1">
    <citation type="submission" date="2017-08" db="EMBL/GenBank/DDBJ databases">
        <title>Infants hospitalized years apart are colonized by the same room-sourced microbial strains.</title>
        <authorList>
            <person name="Brooks B."/>
            <person name="Olm M.R."/>
            <person name="Firek B.A."/>
            <person name="Baker R."/>
            <person name="Thomas B.C."/>
            <person name="Morowitz M.J."/>
            <person name="Banfield J.F."/>
        </authorList>
    </citation>
    <scope>NUCLEOTIDE SEQUENCE [LARGE SCALE GENOMIC DNA]</scope>
    <source>
        <strain evidence="1">S2_005_003_R2_41</strain>
    </source>
</reference>
<sequence length="68" mass="7571">MDGATFTSLRRDALRAQLPQVADLLRLRRAGEIEEAVIDDLVSLSWLEWTGGSLKLTATGSNICRQQR</sequence>